<dbReference type="GO" id="GO:0032259">
    <property type="term" value="P:methylation"/>
    <property type="evidence" value="ECO:0007669"/>
    <property type="project" value="UniProtKB-KW"/>
</dbReference>
<dbReference type="EMBL" id="CP013862">
    <property type="protein sequence ID" value="ALX50683.1"/>
    <property type="molecule type" value="Genomic_DNA"/>
</dbReference>
<evidence type="ECO:0000256" key="7">
    <source>
        <dbReference type="ARBA" id="ARBA00022679"/>
    </source>
</evidence>
<dbReference type="Pfam" id="PF01135">
    <property type="entry name" value="PCMT"/>
    <property type="match status" value="1"/>
</dbReference>
<dbReference type="EC" id="2.1.1.77" evidence="3 9"/>
<dbReference type="NCBIfam" id="TIGR00080">
    <property type="entry name" value="pimt"/>
    <property type="match status" value="1"/>
</dbReference>
<dbReference type="InterPro" id="IPR029063">
    <property type="entry name" value="SAM-dependent_MTases_sf"/>
</dbReference>
<accession>A0A0U3NVT2</accession>
<evidence type="ECO:0000256" key="1">
    <source>
        <dbReference type="ARBA" id="ARBA00004496"/>
    </source>
</evidence>
<evidence type="ECO:0000256" key="3">
    <source>
        <dbReference type="ARBA" id="ARBA00011890"/>
    </source>
</evidence>
<evidence type="ECO:0000256" key="4">
    <source>
        <dbReference type="ARBA" id="ARBA00013346"/>
    </source>
</evidence>
<keyword evidence="6 10" id="KW-0489">Methyltransferase</keyword>
<dbReference type="GO" id="GO:0005737">
    <property type="term" value="C:cytoplasm"/>
    <property type="evidence" value="ECO:0007669"/>
    <property type="project" value="UniProtKB-SubCell"/>
</dbReference>
<evidence type="ECO:0000256" key="5">
    <source>
        <dbReference type="ARBA" id="ARBA00022490"/>
    </source>
</evidence>
<dbReference type="AlphaFoldDB" id="A0A0U3NVT2"/>
<name>A0A0U3NVT2_9BACI</name>
<dbReference type="Proteomes" id="UP000050331">
    <property type="component" value="Chromosome"/>
</dbReference>
<keyword evidence="5" id="KW-0963">Cytoplasm</keyword>
<dbReference type="PANTHER" id="PTHR11579">
    <property type="entry name" value="PROTEIN-L-ISOASPARTATE O-METHYLTRANSFERASE"/>
    <property type="match status" value="1"/>
</dbReference>
<dbReference type="KEGG" id="lao:AOX59_16940"/>
<keyword evidence="11" id="KW-1185">Reference proteome</keyword>
<dbReference type="InterPro" id="IPR000682">
    <property type="entry name" value="PCMT"/>
</dbReference>
<dbReference type="Gene3D" id="3.40.50.150">
    <property type="entry name" value="Vaccinia Virus protein VP39"/>
    <property type="match status" value="1"/>
</dbReference>
<protein>
    <recommendedName>
        <fullName evidence="4 9">Protein-L-isoaspartate O-methyltransferase</fullName>
        <ecNumber evidence="3 9">2.1.1.77</ecNumber>
    </recommendedName>
</protein>
<evidence type="ECO:0000256" key="2">
    <source>
        <dbReference type="ARBA" id="ARBA00005369"/>
    </source>
</evidence>
<dbReference type="SUPFAM" id="SSF53335">
    <property type="entry name" value="S-adenosyl-L-methionine-dependent methyltransferases"/>
    <property type="match status" value="1"/>
</dbReference>
<dbReference type="STRING" id="1472767.AOX59_16940"/>
<keyword evidence="8" id="KW-0949">S-adenosyl-L-methionine</keyword>
<dbReference type="PANTHER" id="PTHR11579:SF0">
    <property type="entry name" value="PROTEIN-L-ISOASPARTATE(D-ASPARTATE) O-METHYLTRANSFERASE"/>
    <property type="match status" value="1"/>
</dbReference>
<comment type="similarity">
    <text evidence="2">Belongs to the methyltransferase superfamily. L-isoaspartyl/D-aspartyl protein methyltransferase family.</text>
</comment>
<evidence type="ECO:0000256" key="8">
    <source>
        <dbReference type="ARBA" id="ARBA00022691"/>
    </source>
</evidence>
<dbReference type="CDD" id="cd02440">
    <property type="entry name" value="AdoMet_MTases"/>
    <property type="match status" value="1"/>
</dbReference>
<evidence type="ECO:0000256" key="6">
    <source>
        <dbReference type="ARBA" id="ARBA00022603"/>
    </source>
</evidence>
<comment type="subcellular location">
    <subcellularLocation>
        <location evidence="1">Cytoplasm</location>
    </subcellularLocation>
</comment>
<sequence>MESNTIYGAADCPVSIGFGQTISQPTLVLNMTLKLDLEPDSRVLEIGTGSGYQTALLGAFSYEVYTVERLEPLYDKAKKRLDAKGFTNIHFKHGDGSLGWPEHQPYDRIIVTASVSRVPDELLDQLDAGGRMIIPVGNNFQQELQMVEKDDNGDVTFSVLEDVAFVRLKGKYE</sequence>
<gene>
    <name evidence="10" type="ORF">AOX59_16940</name>
</gene>
<organism evidence="10 11">
    <name type="scientific">Lentibacillus amyloliquefaciens</name>
    <dbReference type="NCBI Taxonomy" id="1472767"/>
    <lineage>
        <taxon>Bacteria</taxon>
        <taxon>Bacillati</taxon>
        <taxon>Bacillota</taxon>
        <taxon>Bacilli</taxon>
        <taxon>Bacillales</taxon>
        <taxon>Bacillaceae</taxon>
        <taxon>Lentibacillus</taxon>
    </lineage>
</organism>
<evidence type="ECO:0000313" key="11">
    <source>
        <dbReference type="Proteomes" id="UP000050331"/>
    </source>
</evidence>
<reference evidence="10 11" key="1">
    <citation type="submission" date="2016-01" db="EMBL/GenBank/DDBJ databases">
        <title>Complete genome sequence of strain Lentibacillus amyloliquefaciens LAM0015T isolated from saline sediment.</title>
        <authorList>
            <person name="Wang J.-L."/>
            <person name="He M.-X."/>
        </authorList>
    </citation>
    <scope>NUCLEOTIDE SEQUENCE [LARGE SCALE GENOMIC DNA]</scope>
    <source>
        <strain evidence="10 11">LAM0015</strain>
    </source>
</reference>
<dbReference type="NCBIfam" id="NF001453">
    <property type="entry name" value="PRK00312.1"/>
    <property type="match status" value="1"/>
</dbReference>
<evidence type="ECO:0000313" key="10">
    <source>
        <dbReference type="EMBL" id="ALX50683.1"/>
    </source>
</evidence>
<evidence type="ECO:0000256" key="9">
    <source>
        <dbReference type="NCBIfam" id="TIGR00080"/>
    </source>
</evidence>
<proteinExistence type="inferred from homology"/>
<keyword evidence="7 10" id="KW-0808">Transferase</keyword>
<dbReference type="GO" id="GO:0030091">
    <property type="term" value="P:protein repair"/>
    <property type="evidence" value="ECO:0007669"/>
    <property type="project" value="UniProtKB-UniRule"/>
</dbReference>
<dbReference type="GO" id="GO:0004719">
    <property type="term" value="F:protein-L-isoaspartate (D-aspartate) O-methyltransferase activity"/>
    <property type="evidence" value="ECO:0007669"/>
    <property type="project" value="UniProtKB-UniRule"/>
</dbReference>